<sequence length="82" mass="9117">MDESIHSDYLMILTKIMTLGAVINTAVSTGESRDDGNTDREGKGIVMVVRVHRTYNENQRVKRSVFEIIRDSGVDTACASLE</sequence>
<dbReference type="AlphaFoldDB" id="M0ALJ0"/>
<dbReference type="STRING" id="29540.C481_16210"/>
<protein>
    <submittedName>
        <fullName evidence="1">Uncharacterized protein</fullName>
    </submittedName>
</protein>
<dbReference type="EMBL" id="AOIO01000034">
    <property type="protein sequence ID" value="ELY99409.1"/>
    <property type="molecule type" value="Genomic_DNA"/>
</dbReference>
<accession>M0ALJ0</accession>
<evidence type="ECO:0000313" key="1">
    <source>
        <dbReference type="EMBL" id="ELY99409.1"/>
    </source>
</evidence>
<reference evidence="1 2" key="1">
    <citation type="journal article" date="2014" name="PLoS Genet.">
        <title>Phylogenetically driven sequencing of extremely halophilic archaea reveals strategies for static and dynamic osmo-response.</title>
        <authorList>
            <person name="Becker E.A."/>
            <person name="Seitzer P.M."/>
            <person name="Tritt A."/>
            <person name="Larsen D."/>
            <person name="Krusor M."/>
            <person name="Yao A.I."/>
            <person name="Wu D."/>
            <person name="Madern D."/>
            <person name="Eisen J.A."/>
            <person name="Darling A.E."/>
            <person name="Facciotti M.T."/>
        </authorList>
    </citation>
    <scope>NUCLEOTIDE SEQUENCE [LARGE SCALE GENOMIC DNA]</scope>
    <source>
        <strain evidence="1 2">DSM 12278</strain>
    </source>
</reference>
<evidence type="ECO:0000313" key="2">
    <source>
        <dbReference type="Proteomes" id="UP000011554"/>
    </source>
</evidence>
<gene>
    <name evidence="1" type="ORF">C481_16210</name>
</gene>
<name>M0ALJ0_NATA1</name>
<keyword evidence="2" id="KW-1185">Reference proteome</keyword>
<proteinExistence type="predicted"/>
<dbReference type="Proteomes" id="UP000011554">
    <property type="component" value="Unassembled WGS sequence"/>
</dbReference>
<comment type="caution">
    <text evidence="1">The sequence shown here is derived from an EMBL/GenBank/DDBJ whole genome shotgun (WGS) entry which is preliminary data.</text>
</comment>
<organism evidence="1 2">
    <name type="scientific">Natrialba asiatica (strain ATCC 700177 / DSM 12278 / JCM 9576 / FERM P-10747 / NBRC 102637 / 172P1)</name>
    <dbReference type="NCBI Taxonomy" id="29540"/>
    <lineage>
        <taxon>Archaea</taxon>
        <taxon>Methanobacteriati</taxon>
        <taxon>Methanobacteriota</taxon>
        <taxon>Stenosarchaea group</taxon>
        <taxon>Halobacteria</taxon>
        <taxon>Halobacteriales</taxon>
        <taxon>Natrialbaceae</taxon>
        <taxon>Natrialba</taxon>
    </lineage>
</organism>